<dbReference type="InterPro" id="IPR007627">
    <property type="entry name" value="RNA_pol_sigma70_r2"/>
</dbReference>
<evidence type="ECO:0000256" key="5">
    <source>
        <dbReference type="ARBA" id="ARBA00023163"/>
    </source>
</evidence>
<protein>
    <submittedName>
        <fullName evidence="8">Sigma-70 family RNA polymerase sigma factor</fullName>
    </submittedName>
</protein>
<dbReference type="PANTHER" id="PTHR43133:SF8">
    <property type="entry name" value="RNA POLYMERASE SIGMA FACTOR HI_1459-RELATED"/>
    <property type="match status" value="1"/>
</dbReference>
<comment type="caution">
    <text evidence="8">The sequence shown here is derived from an EMBL/GenBank/DDBJ whole genome shotgun (WGS) entry which is preliminary data.</text>
</comment>
<dbReference type="Proteomes" id="UP000280307">
    <property type="component" value="Unassembled WGS sequence"/>
</dbReference>
<organism evidence="8 9">
    <name type="scientific">Candidatus Viridilinea halotolerans</name>
    <dbReference type="NCBI Taxonomy" id="2491704"/>
    <lineage>
        <taxon>Bacteria</taxon>
        <taxon>Bacillati</taxon>
        <taxon>Chloroflexota</taxon>
        <taxon>Chloroflexia</taxon>
        <taxon>Chloroflexales</taxon>
        <taxon>Chloroflexineae</taxon>
        <taxon>Oscillochloridaceae</taxon>
        <taxon>Candidatus Viridilinea</taxon>
    </lineage>
</organism>
<gene>
    <name evidence="8" type="ORF">EI684_04600</name>
</gene>
<evidence type="ECO:0000256" key="3">
    <source>
        <dbReference type="ARBA" id="ARBA00023082"/>
    </source>
</evidence>
<evidence type="ECO:0000256" key="1">
    <source>
        <dbReference type="ARBA" id="ARBA00010641"/>
    </source>
</evidence>
<dbReference type="InterPro" id="IPR039425">
    <property type="entry name" value="RNA_pol_sigma-70-like"/>
</dbReference>
<dbReference type="Pfam" id="PF08281">
    <property type="entry name" value="Sigma70_r4_2"/>
    <property type="match status" value="1"/>
</dbReference>
<dbReference type="GO" id="GO:0006352">
    <property type="term" value="P:DNA-templated transcription initiation"/>
    <property type="evidence" value="ECO:0007669"/>
    <property type="project" value="InterPro"/>
</dbReference>
<comment type="similarity">
    <text evidence="1">Belongs to the sigma-70 factor family. ECF subfamily.</text>
</comment>
<dbReference type="GO" id="GO:0016987">
    <property type="term" value="F:sigma factor activity"/>
    <property type="evidence" value="ECO:0007669"/>
    <property type="project" value="UniProtKB-KW"/>
</dbReference>
<sequence length="182" mass="20936">MTALPLPSDLIRRAQAADPQALATIYEHFAPRVYRYAYGYVNDYDLASDIQSEVFLRMLESIGNYEDRGWSISSWIYRITQARTMDTLRSKQRYGCAKLDEENVLIDGPEILMGTAFENKALRRAVQRLCAPQRRVILLRHVYGLSIEETARQMGRSIGSVKATHHRAIVRLNALMRTELEE</sequence>
<evidence type="ECO:0000313" key="9">
    <source>
        <dbReference type="Proteomes" id="UP000280307"/>
    </source>
</evidence>
<dbReference type="EMBL" id="RSAS01000187">
    <property type="protein sequence ID" value="RRR75461.1"/>
    <property type="molecule type" value="Genomic_DNA"/>
</dbReference>
<dbReference type="InterPro" id="IPR013249">
    <property type="entry name" value="RNA_pol_sigma70_r4_t2"/>
</dbReference>
<dbReference type="CDD" id="cd06171">
    <property type="entry name" value="Sigma70_r4"/>
    <property type="match status" value="1"/>
</dbReference>
<evidence type="ECO:0000259" key="7">
    <source>
        <dbReference type="Pfam" id="PF08281"/>
    </source>
</evidence>
<dbReference type="GO" id="GO:0003677">
    <property type="term" value="F:DNA binding"/>
    <property type="evidence" value="ECO:0007669"/>
    <property type="project" value="UniProtKB-KW"/>
</dbReference>
<reference evidence="8 9" key="1">
    <citation type="submission" date="2018-12" db="EMBL/GenBank/DDBJ databases">
        <title>Genome Sequence of Candidatus Viridilinea halotolerans isolated from saline sulfide-rich spring.</title>
        <authorList>
            <person name="Grouzdev D.S."/>
            <person name="Burganskaya E.I."/>
            <person name="Krutkina M.S."/>
            <person name="Sukhacheva M.V."/>
            <person name="Gorlenko V.M."/>
        </authorList>
    </citation>
    <scope>NUCLEOTIDE SEQUENCE [LARGE SCALE GENOMIC DNA]</scope>
    <source>
        <strain evidence="8">Chok-6</strain>
    </source>
</reference>
<evidence type="ECO:0000313" key="8">
    <source>
        <dbReference type="EMBL" id="RRR75461.1"/>
    </source>
</evidence>
<evidence type="ECO:0000256" key="4">
    <source>
        <dbReference type="ARBA" id="ARBA00023125"/>
    </source>
</evidence>
<dbReference type="SUPFAM" id="SSF88659">
    <property type="entry name" value="Sigma3 and sigma4 domains of RNA polymerase sigma factors"/>
    <property type="match status" value="1"/>
</dbReference>
<dbReference type="Gene3D" id="1.10.1740.10">
    <property type="match status" value="1"/>
</dbReference>
<feature type="domain" description="RNA polymerase sigma-70 region 2" evidence="6">
    <location>
        <begin position="25"/>
        <end position="93"/>
    </location>
</feature>
<evidence type="ECO:0000256" key="2">
    <source>
        <dbReference type="ARBA" id="ARBA00023015"/>
    </source>
</evidence>
<dbReference type="InterPro" id="IPR014284">
    <property type="entry name" value="RNA_pol_sigma-70_dom"/>
</dbReference>
<proteinExistence type="inferred from homology"/>
<evidence type="ECO:0000259" key="6">
    <source>
        <dbReference type="Pfam" id="PF04542"/>
    </source>
</evidence>
<dbReference type="SUPFAM" id="SSF88946">
    <property type="entry name" value="Sigma2 domain of RNA polymerase sigma factors"/>
    <property type="match status" value="1"/>
</dbReference>
<keyword evidence="3" id="KW-0731">Sigma factor</keyword>
<dbReference type="InterPro" id="IPR013324">
    <property type="entry name" value="RNA_pol_sigma_r3/r4-like"/>
</dbReference>
<dbReference type="NCBIfam" id="TIGR02937">
    <property type="entry name" value="sigma70-ECF"/>
    <property type="match status" value="1"/>
</dbReference>
<name>A0A426U675_9CHLR</name>
<dbReference type="PANTHER" id="PTHR43133">
    <property type="entry name" value="RNA POLYMERASE ECF-TYPE SIGMA FACTO"/>
    <property type="match status" value="1"/>
</dbReference>
<dbReference type="AlphaFoldDB" id="A0A426U675"/>
<keyword evidence="5" id="KW-0804">Transcription</keyword>
<dbReference type="InterPro" id="IPR013325">
    <property type="entry name" value="RNA_pol_sigma_r2"/>
</dbReference>
<keyword evidence="4" id="KW-0238">DNA-binding</keyword>
<keyword evidence="2" id="KW-0805">Transcription regulation</keyword>
<dbReference type="Pfam" id="PF04542">
    <property type="entry name" value="Sigma70_r2"/>
    <property type="match status" value="1"/>
</dbReference>
<accession>A0A426U675</accession>
<feature type="domain" description="RNA polymerase sigma factor 70 region 4 type 2" evidence="7">
    <location>
        <begin position="121"/>
        <end position="172"/>
    </location>
</feature>
<dbReference type="Gene3D" id="1.10.10.10">
    <property type="entry name" value="Winged helix-like DNA-binding domain superfamily/Winged helix DNA-binding domain"/>
    <property type="match status" value="1"/>
</dbReference>
<dbReference type="InterPro" id="IPR036388">
    <property type="entry name" value="WH-like_DNA-bd_sf"/>
</dbReference>